<dbReference type="Gene3D" id="2.60.40.1120">
    <property type="entry name" value="Carboxypeptidase-like, regulatory domain"/>
    <property type="match status" value="1"/>
</dbReference>
<dbReference type="Pfam" id="PF13715">
    <property type="entry name" value="CarbopepD_reg_2"/>
    <property type="match status" value="1"/>
</dbReference>
<sequence length="383" mass="43336">MKRLIYLIMLLLAQISGSAQPGGTLSGTVTDSITGKPLAGVSIYLNNTSKGTVSKNDGAFLLPLPPGTYQLVASAIGYATSITEVNGNRLPASLRLKLRPQATELAAITVEPYEKRGWGKYGKFFWNNFIGMGPNASSCSILNKEVLRFHFYKRSNRLSVTATEPLEIENDALGYTLEYNLQEFVSDFNNNIVTYYGYPFFREKTAKNEGKKQTWIRNRRTTYQGSMMHFMRSLYAGHSIREGFLIQQNVVVPNAEKRRIKNIYRPDFQKPGLFPMDTLHYFWEVLRQPDPIQRRIGVSPDTLITTRADQSKGMYFDGTLIVSYGVTSRIDSFRQSGIRLMSAQPITVEENGYYYPSKEILITSGSWSQTEKISNLLPLDYIP</sequence>
<comment type="caution">
    <text evidence="2">The sequence shown here is derived from an EMBL/GenBank/DDBJ whole genome shotgun (WGS) entry which is preliminary data.</text>
</comment>
<keyword evidence="3" id="KW-1185">Reference proteome</keyword>
<dbReference type="SUPFAM" id="SSF49464">
    <property type="entry name" value="Carboxypeptidase regulatory domain-like"/>
    <property type="match status" value="1"/>
</dbReference>
<reference evidence="2" key="1">
    <citation type="journal article" date="2014" name="Int. J. Syst. Evol. Microbiol.">
        <title>Complete genome sequence of Corynebacterium casei LMG S-19264T (=DSM 44701T), isolated from a smear-ripened cheese.</title>
        <authorList>
            <consortium name="US DOE Joint Genome Institute (JGI-PGF)"/>
            <person name="Walter F."/>
            <person name="Albersmeier A."/>
            <person name="Kalinowski J."/>
            <person name="Ruckert C."/>
        </authorList>
    </citation>
    <scope>NUCLEOTIDE SEQUENCE</scope>
    <source>
        <strain evidence="2">CGMCC 1.15448</strain>
    </source>
</reference>
<protein>
    <recommendedName>
        <fullName evidence="4">Carboxypeptidase-like regulatory domain-containing protein</fullName>
    </recommendedName>
</protein>
<evidence type="ECO:0000256" key="1">
    <source>
        <dbReference type="SAM" id="SignalP"/>
    </source>
</evidence>
<dbReference type="InterPro" id="IPR008969">
    <property type="entry name" value="CarboxyPept-like_regulatory"/>
</dbReference>
<gene>
    <name evidence="2" type="ORF">GCM10011511_29660</name>
</gene>
<dbReference type="AlphaFoldDB" id="A0A8J2XRV0"/>
<evidence type="ECO:0000313" key="2">
    <source>
        <dbReference type="EMBL" id="GGB04412.1"/>
    </source>
</evidence>
<dbReference type="Proteomes" id="UP000607559">
    <property type="component" value="Unassembled WGS sequence"/>
</dbReference>
<dbReference type="EMBL" id="BMJC01000003">
    <property type="protein sequence ID" value="GGB04412.1"/>
    <property type="molecule type" value="Genomic_DNA"/>
</dbReference>
<keyword evidence="1" id="KW-0732">Signal</keyword>
<feature type="signal peptide" evidence="1">
    <location>
        <begin position="1"/>
        <end position="21"/>
    </location>
</feature>
<reference evidence="2" key="2">
    <citation type="submission" date="2020-09" db="EMBL/GenBank/DDBJ databases">
        <authorList>
            <person name="Sun Q."/>
            <person name="Zhou Y."/>
        </authorList>
    </citation>
    <scope>NUCLEOTIDE SEQUENCE</scope>
    <source>
        <strain evidence="2">CGMCC 1.15448</strain>
    </source>
</reference>
<organism evidence="2 3">
    <name type="scientific">Puia dinghuensis</name>
    <dbReference type="NCBI Taxonomy" id="1792502"/>
    <lineage>
        <taxon>Bacteria</taxon>
        <taxon>Pseudomonadati</taxon>
        <taxon>Bacteroidota</taxon>
        <taxon>Chitinophagia</taxon>
        <taxon>Chitinophagales</taxon>
        <taxon>Chitinophagaceae</taxon>
        <taxon>Puia</taxon>
    </lineage>
</organism>
<accession>A0A8J2XRV0</accession>
<feature type="chain" id="PRO_5035246184" description="Carboxypeptidase-like regulatory domain-containing protein" evidence="1">
    <location>
        <begin position="22"/>
        <end position="383"/>
    </location>
</feature>
<evidence type="ECO:0000313" key="3">
    <source>
        <dbReference type="Proteomes" id="UP000607559"/>
    </source>
</evidence>
<name>A0A8J2XRV0_9BACT</name>
<evidence type="ECO:0008006" key="4">
    <source>
        <dbReference type="Google" id="ProtNLM"/>
    </source>
</evidence>
<proteinExistence type="predicted"/>
<dbReference type="RefSeq" id="WP_188932983.1">
    <property type="nucleotide sequence ID" value="NZ_BMJC01000003.1"/>
</dbReference>